<dbReference type="AlphaFoldDB" id="A0A1H6FJF2"/>
<dbReference type="GO" id="GO:0016757">
    <property type="term" value="F:glycosyltransferase activity"/>
    <property type="evidence" value="ECO:0007669"/>
    <property type="project" value="UniProtKB-KW"/>
</dbReference>
<dbReference type="Gene3D" id="3.40.50.2000">
    <property type="entry name" value="Glycogen Phosphorylase B"/>
    <property type="match status" value="2"/>
</dbReference>
<dbReference type="EMBL" id="FNWJ01000001">
    <property type="protein sequence ID" value="SEH10989.1"/>
    <property type="molecule type" value="Genomic_DNA"/>
</dbReference>
<protein>
    <submittedName>
        <fullName evidence="4">Glycosyltransferase involved in cell wall bisynthesis</fullName>
    </submittedName>
</protein>
<gene>
    <name evidence="4" type="ORF">SAMN02745716_0625</name>
</gene>
<dbReference type="RefSeq" id="WP_177169286.1">
    <property type="nucleotide sequence ID" value="NZ_FNWJ01000001.1"/>
</dbReference>
<dbReference type="Proteomes" id="UP000222056">
    <property type="component" value="Unassembled WGS sequence"/>
</dbReference>
<evidence type="ECO:0000256" key="1">
    <source>
        <dbReference type="ARBA" id="ARBA00022676"/>
    </source>
</evidence>
<dbReference type="Pfam" id="PF13692">
    <property type="entry name" value="Glyco_trans_1_4"/>
    <property type="match status" value="1"/>
</dbReference>
<feature type="domain" description="Glycosyltransferase subfamily 4-like N-terminal" evidence="3">
    <location>
        <begin position="14"/>
        <end position="168"/>
    </location>
</feature>
<name>A0A1H6FJF2_THEAL</name>
<accession>A0A1H6FJF2</accession>
<reference evidence="5" key="1">
    <citation type="submission" date="2016-10" db="EMBL/GenBank/DDBJ databases">
        <authorList>
            <person name="Varghese N."/>
            <person name="Submissions S."/>
        </authorList>
    </citation>
    <scope>NUCLEOTIDE SEQUENCE [LARGE SCALE GENOMIC DNA]</scope>
    <source>
        <strain evidence="5">ATCC 35263</strain>
    </source>
</reference>
<evidence type="ECO:0000313" key="5">
    <source>
        <dbReference type="Proteomes" id="UP000222056"/>
    </source>
</evidence>
<organism evidence="4 5">
    <name type="scientific">Thermoleophilum album</name>
    <dbReference type="NCBI Taxonomy" id="29539"/>
    <lineage>
        <taxon>Bacteria</taxon>
        <taxon>Bacillati</taxon>
        <taxon>Actinomycetota</taxon>
        <taxon>Thermoleophilia</taxon>
        <taxon>Thermoleophilales</taxon>
        <taxon>Thermoleophilaceae</taxon>
        <taxon>Thermoleophilum</taxon>
    </lineage>
</organism>
<evidence type="ECO:0000259" key="3">
    <source>
        <dbReference type="Pfam" id="PF13439"/>
    </source>
</evidence>
<dbReference type="PANTHER" id="PTHR12526">
    <property type="entry name" value="GLYCOSYLTRANSFERASE"/>
    <property type="match status" value="1"/>
</dbReference>
<dbReference type="STRING" id="29539.SAMN02745716_0625"/>
<keyword evidence="2 4" id="KW-0808">Transferase</keyword>
<keyword evidence="1" id="KW-0328">Glycosyltransferase</keyword>
<dbReference type="SUPFAM" id="SSF53756">
    <property type="entry name" value="UDP-Glycosyltransferase/glycogen phosphorylase"/>
    <property type="match status" value="1"/>
</dbReference>
<dbReference type="Pfam" id="PF13439">
    <property type="entry name" value="Glyco_transf_4"/>
    <property type="match status" value="1"/>
</dbReference>
<dbReference type="PANTHER" id="PTHR12526:SF510">
    <property type="entry name" value="D-INOSITOL 3-PHOSPHATE GLYCOSYLTRANSFERASE"/>
    <property type="match status" value="1"/>
</dbReference>
<sequence length="373" mass="41132">MQVELIDPRGDVAPYARQLAAALASAGADVRLLTAPFVHGRLEEASGVELVEAFHRRSGRIERPLLRALARPLEHTLDSVRHRRTAAPAVRHYQWLPYEPVDPWLLPAPGPRVLTLHNVLRRRGPLAAPRYLRALARRFDRLIVHTSAAAERLQAAGVPARQVFVHPHPAFTHLVHLAHQRPLPAELAAPTAPVVLYFGSVRPYKGLDVLLKAIQSLSNIELWIVGRPLTGTLERERRLASRARCRVRFVEHYVDDAEVAAIFAHADLVVLPYRAIDQSGVLALAIGFGRAAIASDIGGFGELARAHGYPRTVPAGDASALARALGELAEDEQARRLLGERARALAEGELSVRAVAERLLGLYRCLIEEHRTR</sequence>
<dbReference type="InterPro" id="IPR028098">
    <property type="entry name" value="Glyco_trans_4-like_N"/>
</dbReference>
<evidence type="ECO:0000313" key="4">
    <source>
        <dbReference type="EMBL" id="SEH10989.1"/>
    </source>
</evidence>
<evidence type="ECO:0000256" key="2">
    <source>
        <dbReference type="ARBA" id="ARBA00022679"/>
    </source>
</evidence>
<keyword evidence="5" id="KW-1185">Reference proteome</keyword>
<proteinExistence type="predicted"/>